<evidence type="ECO:0000256" key="1">
    <source>
        <dbReference type="SAM" id="Coils"/>
    </source>
</evidence>
<sequence>MTLRRHPSAMGRAAALALALLLAVDGAVAGPATVQGGGRPAPVVVARGIVDVDGGLIQIAAARDGVVREVLAEEGQAVKRDAVLARIDDRIPRVQAAVAAAELAQARAGLKPIELRLAAARREVARLEPLVAGKTAAAKLLDAQRDQVHAAEAELELQQAAVGLAEAKLQSAELEVEQRIVRAPLDGVVVRRLARPGDGISTLNVTTLFWLAPATPLLVRAEIEEQSAALVKAGQAVEIALEPDERQRFRGAVQRVGRAFAPRRTTVYDTRERSDVRVVEVVVAFDAGTAELLLGQRVIVRIETGGS</sequence>
<keyword evidence="4" id="KW-1185">Reference proteome</keyword>
<gene>
    <name evidence="3" type="ORF">QNA08_00165</name>
</gene>
<keyword evidence="2" id="KW-0732">Signal</keyword>
<protein>
    <submittedName>
        <fullName evidence="3">HlyD family efflux transporter periplasmic adaptor subunit</fullName>
    </submittedName>
</protein>
<feature type="coiled-coil region" evidence="1">
    <location>
        <begin position="141"/>
        <end position="175"/>
    </location>
</feature>
<evidence type="ECO:0000256" key="2">
    <source>
        <dbReference type="SAM" id="SignalP"/>
    </source>
</evidence>
<dbReference type="Proteomes" id="UP001321492">
    <property type="component" value="Unassembled WGS sequence"/>
</dbReference>
<dbReference type="EMBL" id="JASJEV010000001">
    <property type="protein sequence ID" value="MDJ1156665.1"/>
    <property type="molecule type" value="Genomic_DNA"/>
</dbReference>
<reference evidence="3 4" key="1">
    <citation type="submission" date="2023-05" db="EMBL/GenBank/DDBJ databases">
        <title>Chelatococcus sp. nov., a moderately thermophilic bacterium isolated from hot spring microbial mat.</title>
        <authorList>
            <person name="Hu C.-J."/>
            <person name="Li W.-J."/>
        </authorList>
    </citation>
    <scope>NUCLEOTIDE SEQUENCE [LARGE SCALE GENOMIC DNA]</scope>
    <source>
        <strain evidence="3 4">SYSU G07232</strain>
    </source>
</reference>
<organism evidence="3 4">
    <name type="scientific">Chelatococcus albus</name>
    <dbReference type="NCBI Taxonomy" id="3047466"/>
    <lineage>
        <taxon>Bacteria</taxon>
        <taxon>Pseudomonadati</taxon>
        <taxon>Pseudomonadota</taxon>
        <taxon>Alphaproteobacteria</taxon>
        <taxon>Hyphomicrobiales</taxon>
        <taxon>Chelatococcaceae</taxon>
        <taxon>Chelatococcus</taxon>
    </lineage>
</organism>
<proteinExistence type="predicted"/>
<evidence type="ECO:0000313" key="3">
    <source>
        <dbReference type="EMBL" id="MDJ1156665.1"/>
    </source>
</evidence>
<dbReference type="RefSeq" id="WP_283738670.1">
    <property type="nucleotide sequence ID" value="NZ_JASJEV010000001.1"/>
</dbReference>
<feature type="chain" id="PRO_5046863111" evidence="2">
    <location>
        <begin position="30"/>
        <end position="307"/>
    </location>
</feature>
<comment type="caution">
    <text evidence="3">The sequence shown here is derived from an EMBL/GenBank/DDBJ whole genome shotgun (WGS) entry which is preliminary data.</text>
</comment>
<dbReference type="Gene3D" id="1.10.287.470">
    <property type="entry name" value="Helix hairpin bin"/>
    <property type="match status" value="1"/>
</dbReference>
<name>A0ABT7ABC5_9HYPH</name>
<evidence type="ECO:0000313" key="4">
    <source>
        <dbReference type="Proteomes" id="UP001321492"/>
    </source>
</evidence>
<feature type="signal peptide" evidence="2">
    <location>
        <begin position="1"/>
        <end position="29"/>
    </location>
</feature>
<accession>A0ABT7ABC5</accession>
<dbReference type="Gene3D" id="2.40.50.100">
    <property type="match status" value="1"/>
</dbReference>
<dbReference type="SUPFAM" id="SSF111369">
    <property type="entry name" value="HlyD-like secretion proteins"/>
    <property type="match status" value="1"/>
</dbReference>
<dbReference type="PANTHER" id="PTHR30469:SF15">
    <property type="entry name" value="HLYD FAMILY OF SECRETION PROTEINS"/>
    <property type="match status" value="1"/>
</dbReference>
<keyword evidence="1" id="KW-0175">Coiled coil</keyword>
<dbReference type="PANTHER" id="PTHR30469">
    <property type="entry name" value="MULTIDRUG RESISTANCE PROTEIN MDTA"/>
    <property type="match status" value="1"/>
</dbReference>
<dbReference type="Gene3D" id="2.40.30.170">
    <property type="match status" value="1"/>
</dbReference>